<protein>
    <submittedName>
        <fullName evidence="1">8613_t:CDS:1</fullName>
    </submittedName>
</protein>
<dbReference type="EMBL" id="CAJVPW010058801">
    <property type="protein sequence ID" value="CAG8778580.1"/>
    <property type="molecule type" value="Genomic_DNA"/>
</dbReference>
<accession>A0ACA9R6G2</accession>
<feature type="non-terminal residue" evidence="1">
    <location>
        <position position="52"/>
    </location>
</feature>
<comment type="caution">
    <text evidence="1">The sequence shown here is derived from an EMBL/GenBank/DDBJ whole genome shotgun (WGS) entry which is preliminary data.</text>
</comment>
<evidence type="ECO:0000313" key="2">
    <source>
        <dbReference type="Proteomes" id="UP000789366"/>
    </source>
</evidence>
<proteinExistence type="predicted"/>
<name>A0ACA9R6G2_9GLOM</name>
<dbReference type="Proteomes" id="UP000789366">
    <property type="component" value="Unassembled WGS sequence"/>
</dbReference>
<sequence>PVYNLIELGLEEYEDNELVLDTGHDLKQFFEQSNCICQYVSNKKDLRICYEK</sequence>
<keyword evidence="2" id="KW-1185">Reference proteome</keyword>
<evidence type="ECO:0000313" key="1">
    <source>
        <dbReference type="EMBL" id="CAG8778580.1"/>
    </source>
</evidence>
<gene>
    <name evidence="1" type="ORF">SPELUC_LOCUS16230</name>
</gene>
<feature type="non-terminal residue" evidence="1">
    <location>
        <position position="1"/>
    </location>
</feature>
<organism evidence="1 2">
    <name type="scientific">Cetraspora pellucida</name>
    <dbReference type="NCBI Taxonomy" id="1433469"/>
    <lineage>
        <taxon>Eukaryota</taxon>
        <taxon>Fungi</taxon>
        <taxon>Fungi incertae sedis</taxon>
        <taxon>Mucoromycota</taxon>
        <taxon>Glomeromycotina</taxon>
        <taxon>Glomeromycetes</taxon>
        <taxon>Diversisporales</taxon>
        <taxon>Gigasporaceae</taxon>
        <taxon>Cetraspora</taxon>
    </lineage>
</organism>
<reference evidence="1" key="1">
    <citation type="submission" date="2021-06" db="EMBL/GenBank/DDBJ databases">
        <authorList>
            <person name="Kallberg Y."/>
            <person name="Tangrot J."/>
            <person name="Rosling A."/>
        </authorList>
    </citation>
    <scope>NUCLEOTIDE SEQUENCE</scope>
    <source>
        <strain evidence="1">28 12/20/2015</strain>
    </source>
</reference>